<feature type="compositionally biased region" description="Acidic residues" evidence="8">
    <location>
        <begin position="344"/>
        <end position="355"/>
    </location>
</feature>
<dbReference type="OMA" id="MHRRHEK"/>
<feature type="region of interest" description="Disordered" evidence="8">
    <location>
        <begin position="1"/>
        <end position="173"/>
    </location>
</feature>
<evidence type="ECO:0000256" key="1">
    <source>
        <dbReference type="ARBA" id="ARBA00004123"/>
    </source>
</evidence>
<evidence type="ECO:0000256" key="8">
    <source>
        <dbReference type="SAM" id="MobiDB-lite"/>
    </source>
</evidence>
<feature type="compositionally biased region" description="Polar residues" evidence="8">
    <location>
        <begin position="307"/>
        <end position="321"/>
    </location>
</feature>
<evidence type="ECO:0000256" key="5">
    <source>
        <dbReference type="ARBA" id="ARBA00023163"/>
    </source>
</evidence>
<evidence type="ECO:0000259" key="9">
    <source>
        <dbReference type="Pfam" id="PF04696"/>
    </source>
</evidence>
<feature type="compositionally biased region" description="Basic and acidic residues" evidence="8">
    <location>
        <begin position="212"/>
        <end position="251"/>
    </location>
</feature>
<feature type="compositionally biased region" description="Polar residues" evidence="8">
    <location>
        <begin position="252"/>
        <end position="266"/>
    </location>
</feature>
<dbReference type="RefSeq" id="XP_016222138.1">
    <property type="nucleotide sequence ID" value="XM_016372806.1"/>
</dbReference>
<dbReference type="InterPro" id="IPR039853">
    <property type="entry name" value="Pinin"/>
</dbReference>
<organism evidence="10 11">
    <name type="scientific">Exophiala mesophila</name>
    <name type="common">Black yeast-like fungus</name>
    <dbReference type="NCBI Taxonomy" id="212818"/>
    <lineage>
        <taxon>Eukaryota</taxon>
        <taxon>Fungi</taxon>
        <taxon>Dikarya</taxon>
        <taxon>Ascomycota</taxon>
        <taxon>Pezizomycotina</taxon>
        <taxon>Eurotiomycetes</taxon>
        <taxon>Chaetothyriomycetidae</taxon>
        <taxon>Chaetothyriales</taxon>
        <taxon>Herpotrichiellaceae</taxon>
        <taxon>Exophiala</taxon>
    </lineage>
</organism>
<feature type="compositionally biased region" description="Basic and acidic residues" evidence="8">
    <location>
        <begin position="162"/>
        <end position="173"/>
    </location>
</feature>
<dbReference type="GO" id="GO:0008380">
    <property type="term" value="P:RNA splicing"/>
    <property type="evidence" value="ECO:0007669"/>
    <property type="project" value="UniProtKB-KW"/>
</dbReference>
<dbReference type="GO" id="GO:0071013">
    <property type="term" value="C:catalytic step 2 spliceosome"/>
    <property type="evidence" value="ECO:0007669"/>
    <property type="project" value="TreeGrafter"/>
</dbReference>
<keyword evidence="6" id="KW-0508">mRNA splicing</keyword>
<keyword evidence="3" id="KW-0507">mRNA processing</keyword>
<reference evidence="10 11" key="1">
    <citation type="submission" date="2015-01" db="EMBL/GenBank/DDBJ databases">
        <title>The Genome Sequence of Exophiala mesophila CBS40295.</title>
        <authorList>
            <consortium name="The Broad Institute Genomics Platform"/>
            <person name="Cuomo C."/>
            <person name="de Hoog S."/>
            <person name="Gorbushina A."/>
            <person name="Stielow B."/>
            <person name="Teixiera M."/>
            <person name="Abouelleil A."/>
            <person name="Chapman S.B."/>
            <person name="Priest M."/>
            <person name="Young S.K."/>
            <person name="Wortman J."/>
            <person name="Nusbaum C."/>
            <person name="Birren B."/>
        </authorList>
    </citation>
    <scope>NUCLEOTIDE SEQUENCE [LARGE SCALE GENOMIC DNA]</scope>
    <source>
        <strain evidence="10 11">CBS 40295</strain>
    </source>
</reference>
<dbReference type="EMBL" id="KN847524">
    <property type="protein sequence ID" value="KIV90564.1"/>
    <property type="molecule type" value="Genomic_DNA"/>
</dbReference>
<gene>
    <name evidence="10" type="ORF">PV10_07852</name>
</gene>
<evidence type="ECO:0000256" key="4">
    <source>
        <dbReference type="ARBA" id="ARBA00023015"/>
    </source>
</evidence>
<comment type="subcellular location">
    <subcellularLocation>
        <location evidence="1">Nucleus</location>
    </subcellularLocation>
</comment>
<evidence type="ECO:0000256" key="2">
    <source>
        <dbReference type="ARBA" id="ARBA00010386"/>
    </source>
</evidence>
<name>A0A0D1Z970_EXOME</name>
<evidence type="ECO:0000256" key="3">
    <source>
        <dbReference type="ARBA" id="ARBA00022664"/>
    </source>
</evidence>
<feature type="compositionally biased region" description="Low complexity" evidence="8">
    <location>
        <begin position="61"/>
        <end position="84"/>
    </location>
</feature>
<dbReference type="Proteomes" id="UP000054302">
    <property type="component" value="Unassembled WGS sequence"/>
</dbReference>
<dbReference type="PANTHER" id="PTHR12707:SF0">
    <property type="entry name" value="PININ"/>
    <property type="match status" value="1"/>
</dbReference>
<feature type="compositionally biased region" description="Basic and acidic residues" evidence="8">
    <location>
        <begin position="291"/>
        <end position="300"/>
    </location>
</feature>
<dbReference type="HOGENOM" id="CLU_049352_2_1_1"/>
<feature type="compositionally biased region" description="Basic and acidic residues" evidence="8">
    <location>
        <begin position="324"/>
        <end position="343"/>
    </location>
</feature>
<proteinExistence type="inferred from homology"/>
<accession>A0A0D1Z970</accession>
<sequence>MISSAVAIPEPAPSSPPTHHDRNTTTLKRRQSSISEASDSNKRPRLTSESSPSTSARQHVSSPTATTTATSTPAMTAATISPPTRQRSLNTDEKSRNRRLFGSILGTLSQPAGRRNNGPRKPSVSDASPGVSPSDRRAEIESRQRERLRRESEEISLQARRKKEELDRSRRAEQRLWDAEAMEIRHRNMRAAAGFLRTNVEPQLYYRPWEMRDEDTKRVERQKTEVEDIIRSEIEKWENDKVRADGEERDGSNPTGHDQGNGTQAANDHDSSHGSIHEQGGSGNKSNGSAKVDEVVREDPPVPSESNGQHESSAVDASTGSRVDGTDDARPQPSRNEDEHGGEELEQGQEDDVIY</sequence>
<keyword evidence="5" id="KW-0804">Transcription</keyword>
<dbReference type="GO" id="GO:0006397">
    <property type="term" value="P:mRNA processing"/>
    <property type="evidence" value="ECO:0007669"/>
    <property type="project" value="UniProtKB-KW"/>
</dbReference>
<feature type="compositionally biased region" description="Basic and acidic residues" evidence="8">
    <location>
        <begin position="134"/>
        <end position="153"/>
    </location>
</feature>
<dbReference type="VEuPathDB" id="FungiDB:PV10_07852"/>
<dbReference type="PANTHER" id="PTHR12707">
    <property type="entry name" value="PINN"/>
    <property type="match status" value="1"/>
</dbReference>
<feature type="compositionally biased region" description="Basic and acidic residues" evidence="8">
    <location>
        <begin position="267"/>
        <end position="276"/>
    </location>
</feature>
<dbReference type="Pfam" id="PF04696">
    <property type="entry name" value="Pinin_SDK_memA"/>
    <property type="match status" value="1"/>
</dbReference>
<comment type="similarity">
    <text evidence="2">Belongs to the pinin family.</text>
</comment>
<feature type="compositionally biased region" description="Polar residues" evidence="8">
    <location>
        <begin position="47"/>
        <end position="60"/>
    </location>
</feature>
<dbReference type="AlphaFoldDB" id="A0A0D1Z970"/>
<dbReference type="STRING" id="212818.A0A0D1Z970"/>
<dbReference type="GeneID" id="27325697"/>
<keyword evidence="4" id="KW-0805">Transcription regulation</keyword>
<evidence type="ECO:0000313" key="11">
    <source>
        <dbReference type="Proteomes" id="UP000054302"/>
    </source>
</evidence>
<keyword evidence="11" id="KW-1185">Reference proteome</keyword>
<feature type="domain" description="Pinin/SDK/MemA protein" evidence="9">
    <location>
        <begin position="92"/>
        <end position="223"/>
    </location>
</feature>
<evidence type="ECO:0000313" key="10">
    <source>
        <dbReference type="EMBL" id="KIV90564.1"/>
    </source>
</evidence>
<dbReference type="InterPro" id="IPR006786">
    <property type="entry name" value="Pinin_SDK_MemA"/>
</dbReference>
<evidence type="ECO:0000256" key="7">
    <source>
        <dbReference type="ARBA" id="ARBA00023242"/>
    </source>
</evidence>
<dbReference type="OrthoDB" id="330772at2759"/>
<keyword evidence="7" id="KW-0539">Nucleus</keyword>
<protein>
    <recommendedName>
        <fullName evidence="9">Pinin/SDK/MemA protein domain-containing protein</fullName>
    </recommendedName>
</protein>
<evidence type="ECO:0000256" key="6">
    <source>
        <dbReference type="ARBA" id="ARBA00023187"/>
    </source>
</evidence>
<feature type="region of interest" description="Disordered" evidence="8">
    <location>
        <begin position="212"/>
        <end position="355"/>
    </location>
</feature>